<proteinExistence type="inferred from homology"/>
<dbReference type="Pfam" id="PF01182">
    <property type="entry name" value="Glucosamine_iso"/>
    <property type="match status" value="1"/>
</dbReference>
<dbReference type="CDD" id="cd01400">
    <property type="entry name" value="6PGL"/>
    <property type="match status" value="1"/>
</dbReference>
<dbReference type="InterPro" id="IPR005900">
    <property type="entry name" value="6-phosphogluconolactonase_DevB"/>
</dbReference>
<dbReference type="STRING" id="45607.A0A2T0FG85"/>
<dbReference type="InterPro" id="IPR037171">
    <property type="entry name" value="NagB/RpiA_transferase-like"/>
</dbReference>
<dbReference type="Gene3D" id="3.40.50.1360">
    <property type="match status" value="1"/>
</dbReference>
<dbReference type="EMBL" id="NDIQ01000001">
    <property type="protein sequence ID" value="PRT53995.1"/>
    <property type="molecule type" value="Genomic_DNA"/>
</dbReference>
<keyword evidence="3" id="KW-0963">Cytoplasm</keyword>
<dbReference type="AlphaFoldDB" id="A0A2T0FG85"/>
<comment type="caution">
    <text evidence="8">The sequence shown here is derived from an EMBL/GenBank/DDBJ whole genome shotgun (WGS) entry which is preliminary data.</text>
</comment>
<dbReference type="SUPFAM" id="SSF100950">
    <property type="entry name" value="NagB/RpiA/CoA transferase-like"/>
    <property type="match status" value="1"/>
</dbReference>
<dbReference type="PANTHER" id="PTHR11054">
    <property type="entry name" value="6-PHOSPHOGLUCONOLACTONASE"/>
    <property type="match status" value="1"/>
</dbReference>
<comment type="subcellular location">
    <subcellularLocation>
        <location evidence="1">Cytoplasm</location>
    </subcellularLocation>
</comment>
<dbReference type="GeneID" id="36515364"/>
<evidence type="ECO:0000256" key="5">
    <source>
        <dbReference type="ARBA" id="ARBA00054376"/>
    </source>
</evidence>
<comment type="similarity">
    <text evidence="2 6">Belongs to the glucosamine/galactosamine-6-phosphate isomerase family. 6-phosphogluconolactonase subfamily.</text>
</comment>
<gene>
    <name evidence="8" type="ORF">B9G98_01615</name>
</gene>
<dbReference type="GO" id="GO:0005975">
    <property type="term" value="P:carbohydrate metabolic process"/>
    <property type="evidence" value="ECO:0007669"/>
    <property type="project" value="InterPro"/>
</dbReference>
<sequence>MTTTVPAVYAYPDISDVAATVADHIVGIQNSVLKGADSARRFKIGIAGGSLIGALKEGLLKRDDVAWNFWDVYFADERLVPFDSPESNYGQFKKQVLDNLPEDASPNVFPIDESLIDDAQEAADDYEKTLIKGFAAKDSVKLPMFDLLLLGVAPDGHIASLFPTHELLREKYAWVAAVEDAPKPPPRRITLTLPVICHSHRVSFIVEGATKAPIVKTIMERPDKGLPGSLVNEGAAGRVAWFVDDSALQGVFVQKKEYKRTATAPSTPSS</sequence>
<organism evidence="8 9">
    <name type="scientific">Wickerhamiella sorbophila</name>
    <dbReference type="NCBI Taxonomy" id="45607"/>
    <lineage>
        <taxon>Eukaryota</taxon>
        <taxon>Fungi</taxon>
        <taxon>Dikarya</taxon>
        <taxon>Ascomycota</taxon>
        <taxon>Saccharomycotina</taxon>
        <taxon>Dipodascomycetes</taxon>
        <taxon>Dipodascales</taxon>
        <taxon>Trichomonascaceae</taxon>
        <taxon>Wickerhamiella</taxon>
    </lineage>
</organism>
<dbReference type="InterPro" id="IPR006148">
    <property type="entry name" value="Glc/Gal-6P_isomerase"/>
</dbReference>
<dbReference type="GO" id="GO:0017057">
    <property type="term" value="F:6-phosphogluconolactonase activity"/>
    <property type="evidence" value="ECO:0007669"/>
    <property type="project" value="InterPro"/>
</dbReference>
<comment type="function">
    <text evidence="5">May be involved in regulation of tRNA subcellular distribution.</text>
</comment>
<keyword evidence="9" id="KW-1185">Reference proteome</keyword>
<evidence type="ECO:0000313" key="8">
    <source>
        <dbReference type="EMBL" id="PRT53995.1"/>
    </source>
</evidence>
<feature type="domain" description="Glucosamine/galactosamine-6-phosphate isomerase" evidence="7">
    <location>
        <begin position="14"/>
        <end position="241"/>
    </location>
</feature>
<dbReference type="FunFam" id="3.40.50.1360:FF:000017">
    <property type="entry name" value="6-phosphogluconolactonase-like protein"/>
    <property type="match status" value="1"/>
</dbReference>
<dbReference type="RefSeq" id="XP_024663941.1">
    <property type="nucleotide sequence ID" value="XM_024808173.1"/>
</dbReference>
<dbReference type="OrthoDB" id="432544at2759"/>
<accession>A0A2T0FG85</accession>
<dbReference type="PANTHER" id="PTHR11054:SF0">
    <property type="entry name" value="6-PHOSPHOGLUCONOLACTONASE"/>
    <property type="match status" value="1"/>
</dbReference>
<dbReference type="InterPro" id="IPR039104">
    <property type="entry name" value="6PGL"/>
</dbReference>
<dbReference type="Proteomes" id="UP000238350">
    <property type="component" value="Unassembled WGS sequence"/>
</dbReference>
<keyword evidence="4" id="KW-0597">Phosphoprotein</keyword>
<evidence type="ECO:0000256" key="6">
    <source>
        <dbReference type="RuleBase" id="RU365095"/>
    </source>
</evidence>
<evidence type="ECO:0000256" key="2">
    <source>
        <dbReference type="ARBA" id="ARBA00010662"/>
    </source>
</evidence>
<evidence type="ECO:0000256" key="1">
    <source>
        <dbReference type="ARBA" id="ARBA00004496"/>
    </source>
</evidence>
<evidence type="ECO:0000256" key="4">
    <source>
        <dbReference type="ARBA" id="ARBA00022553"/>
    </source>
</evidence>
<name>A0A2T0FG85_9ASCO</name>
<dbReference type="GO" id="GO:0006098">
    <property type="term" value="P:pentose-phosphate shunt"/>
    <property type="evidence" value="ECO:0007669"/>
    <property type="project" value="InterPro"/>
</dbReference>
<dbReference type="NCBIfam" id="TIGR01198">
    <property type="entry name" value="pgl"/>
    <property type="match status" value="1"/>
</dbReference>
<dbReference type="GO" id="GO:0005737">
    <property type="term" value="C:cytoplasm"/>
    <property type="evidence" value="ECO:0007669"/>
    <property type="project" value="UniProtKB-SubCell"/>
</dbReference>
<evidence type="ECO:0000256" key="3">
    <source>
        <dbReference type="ARBA" id="ARBA00022490"/>
    </source>
</evidence>
<reference evidence="8 9" key="1">
    <citation type="submission" date="2017-04" db="EMBL/GenBank/DDBJ databases">
        <title>Genome sequencing of [Candida] sorbophila.</title>
        <authorList>
            <person name="Ahn J.O."/>
        </authorList>
    </citation>
    <scope>NUCLEOTIDE SEQUENCE [LARGE SCALE GENOMIC DNA]</scope>
    <source>
        <strain evidence="8 9">DS02</strain>
    </source>
</reference>
<dbReference type="GO" id="GO:0006409">
    <property type="term" value="P:tRNA export from nucleus"/>
    <property type="evidence" value="ECO:0007669"/>
    <property type="project" value="UniProtKB-ARBA"/>
</dbReference>
<protein>
    <recommendedName>
        <fullName evidence="6">6-phosphogluconolactonase-like protein</fullName>
    </recommendedName>
</protein>
<evidence type="ECO:0000313" key="9">
    <source>
        <dbReference type="Proteomes" id="UP000238350"/>
    </source>
</evidence>
<evidence type="ECO:0000259" key="7">
    <source>
        <dbReference type="Pfam" id="PF01182"/>
    </source>
</evidence>